<dbReference type="InterPro" id="IPR036976">
    <property type="entry name" value="RimM_N_sf"/>
</dbReference>
<dbReference type="InterPro" id="IPR011033">
    <property type="entry name" value="PRC_barrel-like_sf"/>
</dbReference>
<keyword evidence="9" id="KW-1185">Reference proteome</keyword>
<dbReference type="STRING" id="2325.TKV_c13750"/>
<dbReference type="Proteomes" id="UP000029669">
    <property type="component" value="Chromosome"/>
</dbReference>
<dbReference type="GO" id="GO:0006364">
    <property type="term" value="P:rRNA processing"/>
    <property type="evidence" value="ECO:0007669"/>
    <property type="project" value="UniProtKB-UniRule"/>
</dbReference>
<dbReference type="HAMAP" id="MF_00014">
    <property type="entry name" value="Ribosome_mat_RimM"/>
    <property type="match status" value="1"/>
</dbReference>
<comment type="similarity">
    <text evidence="5">Belongs to the RimM family.</text>
</comment>
<dbReference type="KEGG" id="tki:TKV_c13750"/>
<comment type="domain">
    <text evidence="5">The PRC barrel domain binds ribosomal protein uS19.</text>
</comment>
<dbReference type="OrthoDB" id="9810331at2"/>
<dbReference type="AlphaFoldDB" id="A0A097ARU4"/>
<comment type="subunit">
    <text evidence="5">Binds ribosomal protein uS19.</text>
</comment>
<evidence type="ECO:0000259" key="6">
    <source>
        <dbReference type="Pfam" id="PF01782"/>
    </source>
</evidence>
<feature type="domain" description="Ribosome maturation factor RimM PRC barrel" evidence="7">
    <location>
        <begin position="101"/>
        <end position="167"/>
    </location>
</feature>
<dbReference type="GO" id="GO:0005840">
    <property type="term" value="C:ribosome"/>
    <property type="evidence" value="ECO:0007669"/>
    <property type="project" value="InterPro"/>
</dbReference>
<evidence type="ECO:0000256" key="2">
    <source>
        <dbReference type="ARBA" id="ARBA00022517"/>
    </source>
</evidence>
<dbReference type="SUPFAM" id="SSF50346">
    <property type="entry name" value="PRC-barrel domain"/>
    <property type="match status" value="1"/>
</dbReference>
<keyword evidence="3 5" id="KW-0698">rRNA processing</keyword>
<dbReference type="HOGENOM" id="CLU_077636_3_2_9"/>
<protein>
    <recommendedName>
        <fullName evidence="5">Ribosome maturation factor RimM</fullName>
    </recommendedName>
</protein>
<evidence type="ECO:0000256" key="4">
    <source>
        <dbReference type="ARBA" id="ARBA00023186"/>
    </source>
</evidence>
<dbReference type="EMBL" id="CP009170">
    <property type="protein sequence ID" value="AIS52546.1"/>
    <property type="molecule type" value="Genomic_DNA"/>
</dbReference>
<comment type="function">
    <text evidence="5">An accessory protein needed during the final step in the assembly of 30S ribosomal subunit, possibly for assembly of the head region. Essential for efficient processing of 16S rRNA. May be needed both before and after RbfA during the maturation of 16S rRNA. It has affinity for free ribosomal 30S subunits but not for 70S ribosomes.</text>
</comment>
<keyword evidence="2 5" id="KW-0690">Ribosome biogenesis</keyword>
<dbReference type="GO" id="GO:0005737">
    <property type="term" value="C:cytoplasm"/>
    <property type="evidence" value="ECO:0007669"/>
    <property type="project" value="UniProtKB-SubCell"/>
</dbReference>
<dbReference type="NCBIfam" id="TIGR02273">
    <property type="entry name" value="16S_RimM"/>
    <property type="match status" value="1"/>
</dbReference>
<evidence type="ECO:0000313" key="9">
    <source>
        <dbReference type="Proteomes" id="UP000029669"/>
    </source>
</evidence>
<evidence type="ECO:0000256" key="5">
    <source>
        <dbReference type="HAMAP-Rule" id="MF_00014"/>
    </source>
</evidence>
<evidence type="ECO:0000256" key="1">
    <source>
        <dbReference type="ARBA" id="ARBA00022490"/>
    </source>
</evidence>
<dbReference type="InterPro" id="IPR056792">
    <property type="entry name" value="PRC_RimM"/>
</dbReference>
<dbReference type="InterPro" id="IPR011961">
    <property type="entry name" value="RimM"/>
</dbReference>
<proteinExistence type="inferred from homology"/>
<name>A0A097ARU4_THEKI</name>
<dbReference type="InterPro" id="IPR009000">
    <property type="entry name" value="Transl_B-barrel_sf"/>
</dbReference>
<dbReference type="RefSeq" id="WP_049685282.1">
    <property type="nucleotide sequence ID" value="NZ_CP009170.1"/>
</dbReference>
<dbReference type="Pfam" id="PF01782">
    <property type="entry name" value="RimM"/>
    <property type="match status" value="1"/>
</dbReference>
<evidence type="ECO:0000259" key="7">
    <source>
        <dbReference type="Pfam" id="PF24986"/>
    </source>
</evidence>
<dbReference type="eggNOG" id="COG0806">
    <property type="taxonomic scope" value="Bacteria"/>
</dbReference>
<keyword evidence="4 5" id="KW-0143">Chaperone</keyword>
<dbReference type="Pfam" id="PF24986">
    <property type="entry name" value="PRC_RimM"/>
    <property type="match status" value="1"/>
</dbReference>
<dbReference type="InterPro" id="IPR002676">
    <property type="entry name" value="RimM_N"/>
</dbReference>
<evidence type="ECO:0000256" key="3">
    <source>
        <dbReference type="ARBA" id="ARBA00022552"/>
    </source>
</evidence>
<keyword evidence="1 5" id="KW-0963">Cytoplasm</keyword>
<dbReference type="GO" id="GO:0043022">
    <property type="term" value="F:ribosome binding"/>
    <property type="evidence" value="ECO:0007669"/>
    <property type="project" value="InterPro"/>
</dbReference>
<dbReference type="Gene3D" id="2.40.30.60">
    <property type="entry name" value="RimM"/>
    <property type="match status" value="1"/>
</dbReference>
<comment type="subcellular location">
    <subcellularLocation>
        <location evidence="5">Cytoplasm</location>
    </subcellularLocation>
</comment>
<dbReference type="GO" id="GO:0042274">
    <property type="term" value="P:ribosomal small subunit biogenesis"/>
    <property type="evidence" value="ECO:0007669"/>
    <property type="project" value="UniProtKB-UniRule"/>
</dbReference>
<dbReference type="SUPFAM" id="SSF50447">
    <property type="entry name" value="Translation proteins"/>
    <property type="match status" value="1"/>
</dbReference>
<accession>A0A097ARU4</accession>
<dbReference type="PANTHER" id="PTHR33692:SF1">
    <property type="entry name" value="RIBOSOME MATURATION FACTOR RIMM"/>
    <property type="match status" value="1"/>
</dbReference>
<evidence type="ECO:0000313" key="8">
    <source>
        <dbReference type="EMBL" id="AIS52546.1"/>
    </source>
</evidence>
<dbReference type="PANTHER" id="PTHR33692">
    <property type="entry name" value="RIBOSOME MATURATION FACTOR RIMM"/>
    <property type="match status" value="1"/>
</dbReference>
<reference evidence="9" key="1">
    <citation type="journal article" date="2015" name="Genome Announc.">
        <title>Whole-Genome Sequences of 80 Environmental and Clinical Isolates of Burkholderia pseudomallei.</title>
        <authorList>
            <person name="Johnson S.L."/>
            <person name="Baker A.L."/>
            <person name="Chain P.S."/>
            <person name="Currie B.J."/>
            <person name="Daligault H.E."/>
            <person name="Davenport K.W."/>
            <person name="Davis C.B."/>
            <person name="Inglis T.J."/>
            <person name="Kaestli M."/>
            <person name="Koren S."/>
            <person name="Mayo M."/>
            <person name="Merritt A.J."/>
            <person name="Price E.P."/>
            <person name="Sarovich D.S."/>
            <person name="Warner J."/>
            <person name="Rosovitz M.J."/>
        </authorList>
    </citation>
    <scope>NUCLEOTIDE SEQUENCE [LARGE SCALE GENOMIC DNA]</scope>
    <source>
        <strain evidence="9">DSM 2030</strain>
    </source>
</reference>
<organism evidence="8 9">
    <name type="scientific">Thermoanaerobacter kivui</name>
    <name type="common">Acetogenium kivui</name>
    <dbReference type="NCBI Taxonomy" id="2325"/>
    <lineage>
        <taxon>Bacteria</taxon>
        <taxon>Bacillati</taxon>
        <taxon>Bacillota</taxon>
        <taxon>Clostridia</taxon>
        <taxon>Thermoanaerobacterales</taxon>
        <taxon>Thermoanaerobacteraceae</taxon>
        <taxon>Thermoanaerobacter</taxon>
    </lineage>
</organism>
<dbReference type="Gene3D" id="2.30.30.240">
    <property type="entry name" value="PRC-barrel domain"/>
    <property type="match status" value="1"/>
</dbReference>
<gene>
    <name evidence="5 8" type="primary">rimM</name>
    <name evidence="8" type="ORF">TKV_c13750</name>
</gene>
<feature type="domain" description="RimM N-terminal" evidence="6">
    <location>
        <begin position="7"/>
        <end position="87"/>
    </location>
</feature>
<sequence length="167" mass="19356">MADYYNVGKITSAHGIKGEVKVYPLTNEPERFYDLEYVWIFDDQQKMNKYYIEYVKITSKGVCVKLKGIDTRNDAERLKGAFLKVDAQNALKLEEDEYFIKDLIGMRVYTEEDEYLGKLVEVFQTGANDVYVIKDEKNEILIPAIKDVVKKVDVENKVMVVHLLEGL</sequence>